<name>A0A3N4QPK2_9BACT</name>
<feature type="transmembrane region" description="Helical" evidence="1">
    <location>
        <begin position="123"/>
        <end position="151"/>
    </location>
</feature>
<dbReference type="SUPFAM" id="SSF81442">
    <property type="entry name" value="Cytochrome c oxidase subunit I-like"/>
    <property type="match status" value="1"/>
</dbReference>
<dbReference type="EMBL" id="RPDH01000001">
    <property type="protein sequence ID" value="RPE13594.1"/>
    <property type="molecule type" value="Genomic_DNA"/>
</dbReference>
<keyword evidence="3" id="KW-1185">Reference proteome</keyword>
<evidence type="ECO:0000256" key="1">
    <source>
        <dbReference type="SAM" id="Phobius"/>
    </source>
</evidence>
<feature type="transmembrane region" description="Helical" evidence="1">
    <location>
        <begin position="75"/>
        <end position="94"/>
    </location>
</feature>
<sequence>MIKRLYLPPVLLPLLIVPILVWAFLFSDAFDIHLHDTYFVIGPYFLTGLLGAIVLFETAVYLVTRSFRQWRVLQYIHVYTLFFFILTCFFAFFFESKAGVHGGNQLPKRYFVDYSTWSDSAFWWGRIVLISFFAMTLGHVAFVTNVIAGFFRGKKAPL</sequence>
<organism evidence="2 3">
    <name type="scientific">Chitinophaga lutea</name>
    <dbReference type="NCBI Taxonomy" id="2488634"/>
    <lineage>
        <taxon>Bacteria</taxon>
        <taxon>Pseudomonadati</taxon>
        <taxon>Bacteroidota</taxon>
        <taxon>Chitinophagia</taxon>
        <taxon>Chitinophagales</taxon>
        <taxon>Chitinophagaceae</taxon>
        <taxon>Chitinophaga</taxon>
    </lineage>
</organism>
<feature type="transmembrane region" description="Helical" evidence="1">
    <location>
        <begin position="38"/>
        <end position="63"/>
    </location>
</feature>
<keyword evidence="1" id="KW-0472">Membrane</keyword>
<feature type="transmembrane region" description="Helical" evidence="1">
    <location>
        <begin position="5"/>
        <end position="26"/>
    </location>
</feature>
<evidence type="ECO:0000313" key="3">
    <source>
        <dbReference type="Proteomes" id="UP000278351"/>
    </source>
</evidence>
<accession>A0A3N4QPK2</accession>
<dbReference type="Proteomes" id="UP000278351">
    <property type="component" value="Unassembled WGS sequence"/>
</dbReference>
<keyword evidence="1" id="KW-1133">Transmembrane helix</keyword>
<proteinExistence type="predicted"/>
<dbReference type="OrthoDB" id="680203at2"/>
<dbReference type="RefSeq" id="WP_123846114.1">
    <property type="nucleotide sequence ID" value="NZ_RPDH01000001.1"/>
</dbReference>
<keyword evidence="1" id="KW-0812">Transmembrane</keyword>
<gene>
    <name evidence="2" type="ORF">EGT74_08790</name>
</gene>
<dbReference type="InterPro" id="IPR036927">
    <property type="entry name" value="Cyt_c_oxase-like_su1_sf"/>
</dbReference>
<reference evidence="2 3" key="1">
    <citation type="submission" date="2018-11" db="EMBL/GenBank/DDBJ databases">
        <title>Chitinophaga lutea sp.nov., isolate from arsenic contaminated soil.</title>
        <authorList>
            <person name="Zong Y."/>
        </authorList>
    </citation>
    <scope>NUCLEOTIDE SEQUENCE [LARGE SCALE GENOMIC DNA]</scope>
    <source>
        <strain evidence="2 3">ZY74</strain>
    </source>
</reference>
<dbReference type="Gene3D" id="1.20.210.10">
    <property type="entry name" value="Cytochrome c oxidase-like, subunit I domain"/>
    <property type="match status" value="1"/>
</dbReference>
<comment type="caution">
    <text evidence="2">The sequence shown here is derived from an EMBL/GenBank/DDBJ whole genome shotgun (WGS) entry which is preliminary data.</text>
</comment>
<evidence type="ECO:0000313" key="2">
    <source>
        <dbReference type="EMBL" id="RPE13594.1"/>
    </source>
</evidence>
<protein>
    <submittedName>
        <fullName evidence="2">Uncharacterized protein</fullName>
    </submittedName>
</protein>
<dbReference type="AlphaFoldDB" id="A0A3N4QPK2"/>